<reference evidence="10 11" key="1">
    <citation type="submission" date="2018-08" db="EMBL/GenBank/DDBJ databases">
        <title>Whole genome sequence analysis of Dermacoccus abyssi bacteria isolated from Deep Mariana trench Micromonospora spp reveals genes involved in the environmental adaptation and production of secondary metabolites.</title>
        <authorList>
            <person name="Abdel-Mageed W.M."/>
            <person name="Lehri B."/>
            <person name="Nouioui I."/>
            <person name="Goodfellow I."/>
            <person name="Jaspars M."/>
            <person name="Karlyshev A."/>
        </authorList>
    </citation>
    <scope>NUCLEOTIDE SEQUENCE [LARGE SCALE GENOMIC DNA]</scope>
    <source>
        <strain evidence="10 11">MT1.1</strain>
    </source>
</reference>
<dbReference type="EC" id="6.3.4.19" evidence="7"/>
<keyword evidence="3 7" id="KW-0819">tRNA processing</keyword>
<dbReference type="RefSeq" id="WP_118914456.1">
    <property type="nucleotide sequence ID" value="NZ_CBCRVH010000017.1"/>
</dbReference>
<dbReference type="GO" id="GO:0005737">
    <property type="term" value="C:cytoplasm"/>
    <property type="evidence" value="ECO:0007669"/>
    <property type="project" value="UniProtKB-SubCell"/>
</dbReference>
<evidence type="ECO:0000313" key="10">
    <source>
        <dbReference type="EMBL" id="RHW44380.1"/>
    </source>
</evidence>
<dbReference type="PANTHER" id="PTHR43033:SF1">
    <property type="entry name" value="TRNA(ILE)-LYSIDINE SYNTHASE-RELATED"/>
    <property type="match status" value="1"/>
</dbReference>
<evidence type="ECO:0000259" key="8">
    <source>
        <dbReference type="Pfam" id="PF01171"/>
    </source>
</evidence>
<dbReference type="CDD" id="cd01992">
    <property type="entry name" value="TilS_N"/>
    <property type="match status" value="1"/>
</dbReference>
<dbReference type="InterPro" id="IPR014729">
    <property type="entry name" value="Rossmann-like_a/b/a_fold"/>
</dbReference>
<dbReference type="AlphaFoldDB" id="A0A417Z1T7"/>
<dbReference type="InterPro" id="IPR011063">
    <property type="entry name" value="TilS/TtcA_N"/>
</dbReference>
<proteinExistence type="inferred from homology"/>
<organism evidence="10 11">
    <name type="scientific">Dermacoccus abyssi</name>
    <dbReference type="NCBI Taxonomy" id="322596"/>
    <lineage>
        <taxon>Bacteria</taxon>
        <taxon>Bacillati</taxon>
        <taxon>Actinomycetota</taxon>
        <taxon>Actinomycetes</taxon>
        <taxon>Micrococcales</taxon>
        <taxon>Dermacoccaceae</taxon>
        <taxon>Dermacoccus</taxon>
    </lineage>
</organism>
<name>A0A417Z1T7_9MICO</name>
<sequence length="355" mass="37889">MPGPHPAVALTRLAVRHGLRRAFARHNPRHGVPRVVVGVSGGADSLALAAALAFEAPKQDVEVDVVIVDHGLQKASAEVAARAANACTEQLGYAPERVRVVRVEVDALSADGPEAAARIARHEALLSVADEVGAARVVLAHTADDQAEQVLLALLRGSGTTALAGMRPDRDGLLRPFLLGSDVVPGGPVTREHTEAACVALDLEPWHDPHNDDLRYARVRARRALGLLERDLDAPTLRRSLFRSAAAAGRDADLLTRLTDEALTRLTGTPDETQWPAHWPVEALGTLDPALRIRALRRLLVLHGARSSELAQHHLADVERLLVAWHGQGPIDVPGNVVVSRIGGEVVIGPRNVGQ</sequence>
<dbReference type="Pfam" id="PF01171">
    <property type="entry name" value="ATP_bind_3"/>
    <property type="match status" value="1"/>
</dbReference>
<dbReference type="EMBL" id="QWLM01000017">
    <property type="protein sequence ID" value="RHW44380.1"/>
    <property type="molecule type" value="Genomic_DNA"/>
</dbReference>
<keyword evidence="1 7" id="KW-0963">Cytoplasm</keyword>
<evidence type="ECO:0000256" key="4">
    <source>
        <dbReference type="ARBA" id="ARBA00022741"/>
    </source>
</evidence>
<keyword evidence="4 7" id="KW-0547">Nucleotide-binding</keyword>
<comment type="domain">
    <text evidence="7">The N-terminal region contains the highly conserved SGGXDS motif, predicted to be a P-loop motif involved in ATP binding.</text>
</comment>
<keyword evidence="5 7" id="KW-0067">ATP-binding</keyword>
<feature type="domain" description="tRNA(Ile)-lysidine/2-thiocytidine synthase N-terminal" evidence="8">
    <location>
        <begin position="35"/>
        <end position="223"/>
    </location>
</feature>
<dbReference type="GO" id="GO:0005524">
    <property type="term" value="F:ATP binding"/>
    <property type="evidence" value="ECO:0007669"/>
    <property type="project" value="UniProtKB-UniRule"/>
</dbReference>
<dbReference type="InterPro" id="IPR015262">
    <property type="entry name" value="tRNA_Ile_lys_synt_subst-bd"/>
</dbReference>
<evidence type="ECO:0000256" key="6">
    <source>
        <dbReference type="ARBA" id="ARBA00048539"/>
    </source>
</evidence>
<comment type="function">
    <text evidence="7">Ligates lysine onto the cytidine present at position 34 of the AUA codon-specific tRNA(Ile) that contains the anticodon CAU, in an ATP-dependent manner. Cytidine is converted to lysidine, thus changing the amino acid specificity of the tRNA from methionine to isoleucine.</text>
</comment>
<dbReference type="NCBIfam" id="TIGR02432">
    <property type="entry name" value="lysidine_TilS_N"/>
    <property type="match status" value="1"/>
</dbReference>
<protein>
    <recommendedName>
        <fullName evidence="7">tRNA(Ile)-lysidine synthase</fullName>
        <ecNumber evidence="7">6.3.4.19</ecNumber>
    </recommendedName>
    <alternativeName>
        <fullName evidence="7">tRNA(Ile)-2-lysyl-cytidine synthase</fullName>
    </alternativeName>
    <alternativeName>
        <fullName evidence="7">tRNA(Ile)-lysidine synthetase</fullName>
    </alternativeName>
</protein>
<dbReference type="GO" id="GO:0032267">
    <property type="term" value="F:tRNA(Ile)-lysidine synthase activity"/>
    <property type="evidence" value="ECO:0007669"/>
    <property type="project" value="UniProtKB-EC"/>
</dbReference>
<dbReference type="Proteomes" id="UP000285376">
    <property type="component" value="Unassembled WGS sequence"/>
</dbReference>
<evidence type="ECO:0000256" key="3">
    <source>
        <dbReference type="ARBA" id="ARBA00022694"/>
    </source>
</evidence>
<gene>
    <name evidence="7 10" type="primary">tilS</name>
    <name evidence="10" type="ORF">D1832_12520</name>
</gene>
<accession>A0A417Z1T7</accession>
<dbReference type="PANTHER" id="PTHR43033">
    <property type="entry name" value="TRNA(ILE)-LYSIDINE SYNTHASE-RELATED"/>
    <property type="match status" value="1"/>
</dbReference>
<dbReference type="GO" id="GO:0006400">
    <property type="term" value="P:tRNA modification"/>
    <property type="evidence" value="ECO:0007669"/>
    <property type="project" value="UniProtKB-UniRule"/>
</dbReference>
<evidence type="ECO:0000313" key="11">
    <source>
        <dbReference type="Proteomes" id="UP000285376"/>
    </source>
</evidence>
<feature type="domain" description="tRNA(Ile)-lysidine synthase substrate-binding" evidence="9">
    <location>
        <begin position="281"/>
        <end position="338"/>
    </location>
</feature>
<comment type="subcellular location">
    <subcellularLocation>
        <location evidence="7">Cytoplasm</location>
    </subcellularLocation>
</comment>
<comment type="caution">
    <text evidence="10">The sequence shown here is derived from an EMBL/GenBank/DDBJ whole genome shotgun (WGS) entry which is preliminary data.</text>
</comment>
<dbReference type="Pfam" id="PF09179">
    <property type="entry name" value="TilS"/>
    <property type="match status" value="1"/>
</dbReference>
<evidence type="ECO:0000256" key="5">
    <source>
        <dbReference type="ARBA" id="ARBA00022840"/>
    </source>
</evidence>
<evidence type="ECO:0000256" key="1">
    <source>
        <dbReference type="ARBA" id="ARBA00022490"/>
    </source>
</evidence>
<feature type="binding site" evidence="7">
    <location>
        <begin position="40"/>
        <end position="45"/>
    </location>
    <ligand>
        <name>ATP</name>
        <dbReference type="ChEBI" id="CHEBI:30616"/>
    </ligand>
</feature>
<keyword evidence="2 7" id="KW-0436">Ligase</keyword>
<dbReference type="HAMAP" id="MF_01161">
    <property type="entry name" value="tRNA_Ile_lys_synt"/>
    <property type="match status" value="1"/>
</dbReference>
<evidence type="ECO:0000259" key="9">
    <source>
        <dbReference type="Pfam" id="PF09179"/>
    </source>
</evidence>
<dbReference type="InterPro" id="IPR012094">
    <property type="entry name" value="tRNA_Ile_lys_synt"/>
</dbReference>
<comment type="similarity">
    <text evidence="7">Belongs to the tRNA(Ile)-lysidine synthase family.</text>
</comment>
<evidence type="ECO:0000256" key="7">
    <source>
        <dbReference type="HAMAP-Rule" id="MF_01161"/>
    </source>
</evidence>
<dbReference type="SUPFAM" id="SSF82829">
    <property type="entry name" value="MesJ substrate recognition domain-like"/>
    <property type="match status" value="1"/>
</dbReference>
<dbReference type="InterPro" id="IPR012795">
    <property type="entry name" value="tRNA_Ile_lys_synt_N"/>
</dbReference>
<dbReference type="SUPFAM" id="SSF52402">
    <property type="entry name" value="Adenine nucleotide alpha hydrolases-like"/>
    <property type="match status" value="1"/>
</dbReference>
<evidence type="ECO:0000256" key="2">
    <source>
        <dbReference type="ARBA" id="ARBA00022598"/>
    </source>
</evidence>
<dbReference type="Gene3D" id="3.40.50.620">
    <property type="entry name" value="HUPs"/>
    <property type="match status" value="1"/>
</dbReference>
<comment type="catalytic activity">
    <reaction evidence="6 7">
        <text>cytidine(34) in tRNA(Ile2) + L-lysine + ATP = lysidine(34) in tRNA(Ile2) + AMP + diphosphate + H(+)</text>
        <dbReference type="Rhea" id="RHEA:43744"/>
        <dbReference type="Rhea" id="RHEA-COMP:10625"/>
        <dbReference type="Rhea" id="RHEA-COMP:10670"/>
        <dbReference type="ChEBI" id="CHEBI:15378"/>
        <dbReference type="ChEBI" id="CHEBI:30616"/>
        <dbReference type="ChEBI" id="CHEBI:32551"/>
        <dbReference type="ChEBI" id="CHEBI:33019"/>
        <dbReference type="ChEBI" id="CHEBI:82748"/>
        <dbReference type="ChEBI" id="CHEBI:83665"/>
        <dbReference type="ChEBI" id="CHEBI:456215"/>
        <dbReference type="EC" id="6.3.4.19"/>
    </reaction>
</comment>